<gene>
    <name evidence="2" type="ORF">VNI00_018023</name>
</gene>
<sequence>MAIIALIQSAMPGGSIFAQESVNFLIPWISLTSSLNVLLTALIAYRLLSARRHLLATNITEAKELSAVYTGVVAILVESALPFSVLGILFAVLLGVQNTAYTMVSVLWGNYTGLAPLLVIHRVAIGKAWSSKTAGQLISTELRFATGITDSTLRDRDLENGSSMYFQASSSTLKRSKPE</sequence>
<feature type="transmembrane region" description="Helical" evidence="1">
    <location>
        <begin position="28"/>
        <end position="48"/>
    </location>
</feature>
<dbReference type="Proteomes" id="UP001383192">
    <property type="component" value="Unassembled WGS sequence"/>
</dbReference>
<feature type="transmembrane region" description="Helical" evidence="1">
    <location>
        <begin position="68"/>
        <end position="94"/>
    </location>
</feature>
<evidence type="ECO:0000256" key="1">
    <source>
        <dbReference type="SAM" id="Phobius"/>
    </source>
</evidence>
<dbReference type="AlphaFoldDB" id="A0AAW0B1D2"/>
<comment type="caution">
    <text evidence="2">The sequence shown here is derived from an EMBL/GenBank/DDBJ whole genome shotgun (WGS) entry which is preliminary data.</text>
</comment>
<proteinExistence type="predicted"/>
<feature type="transmembrane region" description="Helical" evidence="1">
    <location>
        <begin position="100"/>
        <end position="120"/>
    </location>
</feature>
<protein>
    <recommendedName>
        <fullName evidence="4">G protein-coupled receptor</fullName>
    </recommendedName>
</protein>
<evidence type="ECO:0000313" key="3">
    <source>
        <dbReference type="Proteomes" id="UP001383192"/>
    </source>
</evidence>
<feature type="non-terminal residue" evidence="2">
    <location>
        <position position="1"/>
    </location>
</feature>
<accession>A0AAW0B1D2</accession>
<evidence type="ECO:0008006" key="4">
    <source>
        <dbReference type="Google" id="ProtNLM"/>
    </source>
</evidence>
<keyword evidence="1" id="KW-0812">Transmembrane</keyword>
<keyword evidence="3" id="KW-1185">Reference proteome</keyword>
<reference evidence="2 3" key="1">
    <citation type="submission" date="2024-01" db="EMBL/GenBank/DDBJ databases">
        <title>A draft genome for a cacao thread blight-causing isolate of Paramarasmius palmivorus.</title>
        <authorList>
            <person name="Baruah I.K."/>
            <person name="Bukari Y."/>
            <person name="Amoako-Attah I."/>
            <person name="Meinhardt L.W."/>
            <person name="Bailey B.A."/>
            <person name="Cohen S.P."/>
        </authorList>
    </citation>
    <scope>NUCLEOTIDE SEQUENCE [LARGE SCALE GENOMIC DNA]</scope>
    <source>
        <strain evidence="2 3">GH-12</strain>
    </source>
</reference>
<name>A0AAW0B1D2_9AGAR</name>
<keyword evidence="1" id="KW-1133">Transmembrane helix</keyword>
<evidence type="ECO:0000313" key="2">
    <source>
        <dbReference type="EMBL" id="KAK7019678.1"/>
    </source>
</evidence>
<organism evidence="2 3">
    <name type="scientific">Paramarasmius palmivorus</name>
    <dbReference type="NCBI Taxonomy" id="297713"/>
    <lineage>
        <taxon>Eukaryota</taxon>
        <taxon>Fungi</taxon>
        <taxon>Dikarya</taxon>
        <taxon>Basidiomycota</taxon>
        <taxon>Agaricomycotina</taxon>
        <taxon>Agaricomycetes</taxon>
        <taxon>Agaricomycetidae</taxon>
        <taxon>Agaricales</taxon>
        <taxon>Marasmiineae</taxon>
        <taxon>Marasmiaceae</taxon>
        <taxon>Paramarasmius</taxon>
    </lineage>
</organism>
<dbReference type="EMBL" id="JAYKXP010000205">
    <property type="protein sequence ID" value="KAK7019678.1"/>
    <property type="molecule type" value="Genomic_DNA"/>
</dbReference>
<keyword evidence="1" id="KW-0472">Membrane</keyword>